<keyword evidence="4" id="KW-1185">Reference proteome</keyword>
<reference evidence="3 4" key="1">
    <citation type="submission" date="2024-02" db="EMBL/GenBank/DDBJ databases">
        <authorList>
            <person name="Chen Y."/>
            <person name="Shah S."/>
            <person name="Dougan E. K."/>
            <person name="Thang M."/>
            <person name="Chan C."/>
        </authorList>
    </citation>
    <scope>NUCLEOTIDE SEQUENCE [LARGE SCALE GENOMIC DNA]</scope>
</reference>
<comment type="caution">
    <text evidence="3">The sequence shown here is derived from an EMBL/GenBank/DDBJ whole genome shotgun (WGS) entry which is preliminary data.</text>
</comment>
<feature type="region of interest" description="Disordered" evidence="2">
    <location>
        <begin position="1"/>
        <end position="62"/>
    </location>
</feature>
<feature type="compositionally biased region" description="Basic and acidic residues" evidence="2">
    <location>
        <begin position="8"/>
        <end position="21"/>
    </location>
</feature>
<sequence>MASAAAAEDQKEEAAAEEKAEPAAMELEDENFQAQPKPKGKAKPKKKAAAKANAKTRHGPTTSCICPMCPFPKYPGSRFCSVGDHKKAYDNMMYQRRSRKDISEEAKKAYDESMRDDGQAGRAVLAFARDNPPEMRKKGLVDFARFERVRGQRIASRTSAGDVPMTEKAFYKHVENVLGLDEKEASELWEEYQQDRSVERDNNGFRGAERLWIPAHELKSKDREHYSDSRAVEGSDNIRESPLGSPRDSEEARQKPINLSREGPVLHRQVDSQVQRLKADLKKALTVAAVSRDAYREHPNHLKSGRRLLGDMSELFLLVPDASCDGALSKEQDGHEDKTDAGVSTAPVLTGIPVPNTDIEARKAVSFEQFLEEPRTKTHKFWEGDLGVIFCLDDSVQLKEEILDCKEPAPFLRLKDKWQKCEKACAQVVKGIKQSADDLAKRLKVKVSEEKREQKRKQEQEAKDQLQKVRAEAKAAADAIKKRRLSQDSQCPPLFTTSLDATKAKEVQEIKDPAAVMAEWGADFPWFKTGGEEVELNMGSNPMSKTLANWGGQYKRSLANLKLDVVTFPLEEKTGSTQVNTLFESVLPSTFRPDISSVAGGQSFMDAAWLFGCSADLKSVGFNPNGAGLQKVLAVGEVQHILLEWAGVKKFLEKIEKDKSGERKSSREDLLGQLKCLTEEQVKQLCEDTVVRQHTLKAKEILFIPMGWVAVEIAGNHPFLYGFRKSVFTTGATGVAAYEDALEAAKASGKAVDRMSKILETLKVKK</sequence>
<feature type="region of interest" description="Disordered" evidence="2">
    <location>
        <begin position="222"/>
        <end position="259"/>
    </location>
</feature>
<feature type="coiled-coil region" evidence="1">
    <location>
        <begin position="433"/>
        <end position="483"/>
    </location>
</feature>
<feature type="compositionally biased region" description="Basic and acidic residues" evidence="2">
    <location>
        <begin position="222"/>
        <end position="239"/>
    </location>
</feature>
<evidence type="ECO:0000313" key="3">
    <source>
        <dbReference type="EMBL" id="CAK9105460.1"/>
    </source>
</evidence>
<proteinExistence type="predicted"/>
<dbReference type="EMBL" id="CAXAMN010026739">
    <property type="protein sequence ID" value="CAK9105460.1"/>
    <property type="molecule type" value="Genomic_DNA"/>
</dbReference>
<organism evidence="3 4">
    <name type="scientific">Durusdinium trenchii</name>
    <dbReference type="NCBI Taxonomy" id="1381693"/>
    <lineage>
        <taxon>Eukaryota</taxon>
        <taxon>Sar</taxon>
        <taxon>Alveolata</taxon>
        <taxon>Dinophyceae</taxon>
        <taxon>Suessiales</taxon>
        <taxon>Symbiodiniaceae</taxon>
        <taxon>Durusdinium</taxon>
    </lineage>
</organism>
<accession>A0ABP0RZA8</accession>
<feature type="compositionally biased region" description="Basic residues" evidence="2">
    <location>
        <begin position="38"/>
        <end position="58"/>
    </location>
</feature>
<name>A0ABP0RZA8_9DINO</name>
<evidence type="ECO:0000313" key="4">
    <source>
        <dbReference type="Proteomes" id="UP001642484"/>
    </source>
</evidence>
<keyword evidence="1" id="KW-0175">Coiled coil</keyword>
<evidence type="ECO:0000256" key="1">
    <source>
        <dbReference type="SAM" id="Coils"/>
    </source>
</evidence>
<dbReference type="Proteomes" id="UP001642484">
    <property type="component" value="Unassembled WGS sequence"/>
</dbReference>
<evidence type="ECO:0000256" key="2">
    <source>
        <dbReference type="SAM" id="MobiDB-lite"/>
    </source>
</evidence>
<protein>
    <submittedName>
        <fullName evidence="3">Uncharacterized protein</fullName>
    </submittedName>
</protein>
<gene>
    <name evidence="3" type="ORF">CCMP2556_LOCUS49364</name>
</gene>